<comment type="caution">
    <text evidence="2">The sequence shown here is derived from an EMBL/GenBank/DDBJ whole genome shotgun (WGS) entry which is preliminary data.</text>
</comment>
<organism evidence="2 3">
    <name type="scientific">Streptomyces pacificus</name>
    <dbReference type="NCBI Taxonomy" id="2705029"/>
    <lineage>
        <taxon>Bacteria</taxon>
        <taxon>Bacillati</taxon>
        <taxon>Actinomycetota</taxon>
        <taxon>Actinomycetes</taxon>
        <taxon>Kitasatosporales</taxon>
        <taxon>Streptomycetaceae</taxon>
        <taxon>Streptomyces</taxon>
    </lineage>
</organism>
<evidence type="ECO:0000313" key="3">
    <source>
        <dbReference type="Proteomes" id="UP000484988"/>
    </source>
</evidence>
<reference evidence="2 3" key="1">
    <citation type="submission" date="2020-02" db="EMBL/GenBank/DDBJ databases">
        <title>Whole Genome Shotgun Sequence of Streptomyces sp. strain CWH03.</title>
        <authorList>
            <person name="Dohra H."/>
            <person name="Kodani S."/>
            <person name="Yamamura H."/>
        </authorList>
    </citation>
    <scope>NUCLEOTIDE SEQUENCE [LARGE SCALE GENOMIC DNA]</scope>
    <source>
        <strain evidence="2 3">CWH03</strain>
    </source>
</reference>
<proteinExistence type="predicted"/>
<gene>
    <name evidence="2" type="ORF">SCWH03_26190</name>
</gene>
<protein>
    <submittedName>
        <fullName evidence="2">Uncharacterized protein</fullName>
    </submittedName>
</protein>
<keyword evidence="3" id="KW-1185">Reference proteome</keyword>
<accession>A0A6A0AVN1</accession>
<evidence type="ECO:0000313" key="2">
    <source>
        <dbReference type="EMBL" id="GFH36391.1"/>
    </source>
</evidence>
<evidence type="ECO:0000256" key="1">
    <source>
        <dbReference type="SAM" id="MobiDB-lite"/>
    </source>
</evidence>
<feature type="region of interest" description="Disordered" evidence="1">
    <location>
        <begin position="1"/>
        <end position="25"/>
    </location>
</feature>
<name>A0A6A0AVN1_9ACTN</name>
<dbReference type="AlphaFoldDB" id="A0A6A0AVN1"/>
<dbReference type="EMBL" id="BLLG01000006">
    <property type="protein sequence ID" value="GFH36391.1"/>
    <property type="molecule type" value="Genomic_DNA"/>
</dbReference>
<sequence length="103" mass="10956">MFGNTAAGPEAGATRQRLRARLLGSQAQRTRRVAAAALRRVPGGRPEAAVATAATAARTRRTALTGGCSRLVDLDRLRRVQIAVNRPGHPLDGLHAVVAPRFR</sequence>
<dbReference type="Proteomes" id="UP000484988">
    <property type="component" value="Unassembled WGS sequence"/>
</dbReference>